<protein>
    <submittedName>
        <fullName evidence="2">Possible Glucose-6-phosphate dehydrogenase, C-ter</fullName>
    </submittedName>
</protein>
<gene>
    <name evidence="2" type="ordered locus">PMT_1030</name>
</gene>
<accession>Q7TUW8</accession>
<dbReference type="Proteomes" id="UP000001423">
    <property type="component" value="Chromosome"/>
</dbReference>
<sequence length="87" mass="9483">MVLRLANQITNPKENEEINEELSTEELKSVSGGINLPKGQTDNPSFDSKISRLSGNNKSRDPRLTISSGKSLEKVVEDMPPSLGDLS</sequence>
<organism evidence="2 3">
    <name type="scientific">Prochlorococcus marinus (strain MIT 9313)</name>
    <dbReference type="NCBI Taxonomy" id="74547"/>
    <lineage>
        <taxon>Bacteria</taxon>
        <taxon>Bacillati</taxon>
        <taxon>Cyanobacteriota</taxon>
        <taxon>Cyanophyceae</taxon>
        <taxon>Synechococcales</taxon>
        <taxon>Prochlorococcaceae</taxon>
        <taxon>Prochlorococcus</taxon>
    </lineage>
</organism>
<dbReference type="EMBL" id="BX548175">
    <property type="protein sequence ID" value="CAE21205.1"/>
    <property type="molecule type" value="Genomic_DNA"/>
</dbReference>
<keyword evidence="3" id="KW-1185">Reference proteome</keyword>
<proteinExistence type="predicted"/>
<evidence type="ECO:0000313" key="2">
    <source>
        <dbReference type="EMBL" id="CAE21205.1"/>
    </source>
</evidence>
<dbReference type="KEGG" id="pmt:PMT_1030"/>
<evidence type="ECO:0000313" key="3">
    <source>
        <dbReference type="Proteomes" id="UP000001423"/>
    </source>
</evidence>
<name>Q7TUW8_PROMM</name>
<dbReference type="RefSeq" id="WP_011130402.1">
    <property type="nucleotide sequence ID" value="NC_005071.1"/>
</dbReference>
<dbReference type="NCBIfam" id="NF033456">
    <property type="entry name" value="RiPP_CCRG-2"/>
    <property type="match status" value="1"/>
</dbReference>
<dbReference type="NCBIfam" id="TIGR01847">
    <property type="entry name" value="bacteriocin_sig"/>
    <property type="match status" value="1"/>
</dbReference>
<feature type="compositionally biased region" description="Polar residues" evidence="1">
    <location>
        <begin position="38"/>
        <end position="57"/>
    </location>
</feature>
<feature type="region of interest" description="Disordered" evidence="1">
    <location>
        <begin position="1"/>
        <end position="87"/>
    </location>
</feature>
<evidence type="ECO:0000256" key="1">
    <source>
        <dbReference type="SAM" id="MobiDB-lite"/>
    </source>
</evidence>
<dbReference type="AlphaFoldDB" id="Q7TUW8"/>
<reference evidence="2 3" key="1">
    <citation type="journal article" date="2003" name="Nature">
        <title>Genome divergence in two Prochlorococcus ecotypes reflects oceanic niche differentiation.</title>
        <authorList>
            <person name="Rocap G."/>
            <person name="Larimer F.W."/>
            <person name="Lamerdin J.E."/>
            <person name="Malfatti S."/>
            <person name="Chain P."/>
            <person name="Ahlgren N.A."/>
            <person name="Arellano A."/>
            <person name="Coleman M."/>
            <person name="Hauser L."/>
            <person name="Hess W.R."/>
            <person name="Johnson Z.I."/>
            <person name="Land M.L."/>
            <person name="Lindell D."/>
            <person name="Post A.F."/>
            <person name="Regala W."/>
            <person name="Shah M."/>
            <person name="Shaw S.L."/>
            <person name="Steglich C."/>
            <person name="Sullivan M.B."/>
            <person name="Ting C.S."/>
            <person name="Tolonen A."/>
            <person name="Webb E.A."/>
            <person name="Zinser E.R."/>
            <person name="Chisholm S.W."/>
        </authorList>
    </citation>
    <scope>NUCLEOTIDE SEQUENCE [LARGE SCALE GENOMIC DNA]</scope>
    <source>
        <strain evidence="3">MIT 9313</strain>
    </source>
</reference>
<dbReference type="InterPro" id="IPR010133">
    <property type="entry name" value="Bacteriocin_signal_seq"/>
</dbReference>
<dbReference type="HOGENOM" id="CLU_2480844_0_0_3"/>